<feature type="non-terminal residue" evidence="7">
    <location>
        <position position="1"/>
    </location>
</feature>
<evidence type="ECO:0000256" key="3">
    <source>
        <dbReference type="ARBA" id="ARBA00022801"/>
    </source>
</evidence>
<dbReference type="Gene3D" id="3.90.1720.10">
    <property type="entry name" value="endopeptidase domain like (from Nostoc punctiforme)"/>
    <property type="match status" value="1"/>
</dbReference>
<keyword evidence="4" id="KW-0788">Thiol protease</keyword>
<evidence type="ECO:0000256" key="1">
    <source>
        <dbReference type="ARBA" id="ARBA00007074"/>
    </source>
</evidence>
<dbReference type="InterPro" id="IPR000064">
    <property type="entry name" value="NLP_P60_dom"/>
</dbReference>
<dbReference type="InterPro" id="IPR051794">
    <property type="entry name" value="PG_Endopeptidase_C40"/>
</dbReference>
<keyword evidence="3" id="KW-0378">Hydrolase</keyword>
<evidence type="ECO:0000256" key="5">
    <source>
        <dbReference type="SAM" id="MobiDB-lite"/>
    </source>
</evidence>
<gene>
    <name evidence="7" type="ORF">CXG46_12900</name>
</gene>
<reference evidence="7 8" key="1">
    <citation type="submission" date="2017-12" db="EMBL/GenBank/DDBJ databases">
        <title>Pharmacopeia of the Arctic Ocean.</title>
        <authorList>
            <person name="Collins E."/>
            <person name="Ducluzeau A.-L."/>
        </authorList>
    </citation>
    <scope>NUCLEOTIDE SEQUENCE [LARGE SCALE GENOMIC DNA]</scope>
    <source>
        <strain evidence="7 8">DSM 23325</strain>
    </source>
</reference>
<comment type="similarity">
    <text evidence="1">Belongs to the peptidase C40 family.</text>
</comment>
<evidence type="ECO:0000313" key="7">
    <source>
        <dbReference type="EMBL" id="PKH40285.1"/>
    </source>
</evidence>
<evidence type="ECO:0000256" key="4">
    <source>
        <dbReference type="ARBA" id="ARBA00022807"/>
    </source>
</evidence>
<feature type="compositionally biased region" description="Pro residues" evidence="5">
    <location>
        <begin position="10"/>
        <end position="44"/>
    </location>
</feature>
<protein>
    <submittedName>
        <fullName evidence="7">NlpC/P60 family protein</fullName>
    </submittedName>
</protein>
<dbReference type="EMBL" id="PJBV01000019">
    <property type="protein sequence ID" value="PKH40285.1"/>
    <property type="molecule type" value="Genomic_DNA"/>
</dbReference>
<dbReference type="PROSITE" id="PS51935">
    <property type="entry name" value="NLPC_P60"/>
    <property type="match status" value="1"/>
</dbReference>
<feature type="region of interest" description="Disordered" evidence="5">
    <location>
        <begin position="1"/>
        <end position="48"/>
    </location>
</feature>
<organism evidence="7 8">
    <name type="scientific">Nocardioides alpinus</name>
    <dbReference type="NCBI Taxonomy" id="748909"/>
    <lineage>
        <taxon>Bacteria</taxon>
        <taxon>Bacillati</taxon>
        <taxon>Actinomycetota</taxon>
        <taxon>Actinomycetes</taxon>
        <taxon>Propionibacteriales</taxon>
        <taxon>Nocardioidaceae</taxon>
        <taxon>Nocardioides</taxon>
    </lineage>
</organism>
<proteinExistence type="inferred from homology"/>
<comment type="caution">
    <text evidence="7">The sequence shown here is derived from an EMBL/GenBank/DDBJ whole genome shotgun (WGS) entry which is preliminary data.</text>
</comment>
<dbReference type="Pfam" id="PF00877">
    <property type="entry name" value="NLPC_P60"/>
    <property type="match status" value="1"/>
</dbReference>
<dbReference type="PANTHER" id="PTHR47359">
    <property type="entry name" value="PEPTIDOGLYCAN DL-ENDOPEPTIDASE CWLO"/>
    <property type="match status" value="1"/>
</dbReference>
<name>A0ABX4QVI6_9ACTN</name>
<feature type="domain" description="NlpC/P60" evidence="6">
    <location>
        <begin position="46"/>
        <end position="166"/>
    </location>
</feature>
<dbReference type="SUPFAM" id="SSF54001">
    <property type="entry name" value="Cysteine proteinases"/>
    <property type="match status" value="1"/>
</dbReference>
<keyword evidence="8" id="KW-1185">Reference proteome</keyword>
<evidence type="ECO:0000256" key="2">
    <source>
        <dbReference type="ARBA" id="ARBA00022670"/>
    </source>
</evidence>
<keyword evidence="2" id="KW-0645">Protease</keyword>
<accession>A0ABX4QVI6</accession>
<dbReference type="RefSeq" id="WP_198554391.1">
    <property type="nucleotide sequence ID" value="NZ_PJBV01000019.1"/>
</dbReference>
<dbReference type="Proteomes" id="UP000233565">
    <property type="component" value="Unassembled WGS sequence"/>
</dbReference>
<evidence type="ECO:0000259" key="6">
    <source>
        <dbReference type="PROSITE" id="PS51935"/>
    </source>
</evidence>
<dbReference type="PANTHER" id="PTHR47359:SF3">
    <property type="entry name" value="NLP_P60 DOMAIN-CONTAINING PROTEIN-RELATED"/>
    <property type="match status" value="1"/>
</dbReference>
<dbReference type="InterPro" id="IPR038765">
    <property type="entry name" value="Papain-like_cys_pep_sf"/>
</dbReference>
<sequence length="166" mass="16837">AAPPAARRAPPAPAPPPAAPPAPPPTPTPTPAPTPAPAPTPTPAPSGNAAAAIAFAQSQLGKPYEYGAAGPDSWDCSGLTAAAWASGGKSLPHYSVAQYTQSTRITASQLVPGDLVFWGSSSSASSIYHVAIYIGGGQIIHAPRTGRNVSQESMYAWRAPTFFARP</sequence>
<evidence type="ECO:0000313" key="8">
    <source>
        <dbReference type="Proteomes" id="UP000233565"/>
    </source>
</evidence>